<accession>A0ABU5ZRQ1</accession>
<protein>
    <submittedName>
        <fullName evidence="2">Carboxymuconolactone decarboxylase family protein</fullName>
    </submittedName>
</protein>
<reference evidence="2 3" key="1">
    <citation type="journal article" date="2013" name="Int. J. Syst. Evol. Microbiol.">
        <title>Aquimarina gracilis sp. nov., isolated from the gut microflora of a mussel, Mytilus coruscus, and emended description of Aquimarina spongiae.</title>
        <authorList>
            <person name="Park S.C."/>
            <person name="Choe H.N."/>
            <person name="Baik K.S."/>
            <person name="Seong C.N."/>
        </authorList>
    </citation>
    <scope>NUCLEOTIDE SEQUENCE [LARGE SCALE GENOMIC DNA]</scope>
    <source>
        <strain evidence="2 3">PSC32</strain>
    </source>
</reference>
<dbReference type="SUPFAM" id="SSF69118">
    <property type="entry name" value="AhpD-like"/>
    <property type="match status" value="1"/>
</dbReference>
<sequence length="144" mass="16455">MKRIQIDAVEPAAYEAMFVLEGYLTKSKLSATHKNLIKIRASQINGCAFCIDMHIKEAIKEGENPRRIYVLGGWRKTDLFSDEEIAILKMTEELTVLNENGLTDATYQEATRHFDEHTFCQIVMTIVTINSWNRIAISTHKPLP</sequence>
<organism evidence="2 3">
    <name type="scientific">Aquimarina gracilis</name>
    <dbReference type="NCBI Taxonomy" id="874422"/>
    <lineage>
        <taxon>Bacteria</taxon>
        <taxon>Pseudomonadati</taxon>
        <taxon>Bacteroidota</taxon>
        <taxon>Flavobacteriia</taxon>
        <taxon>Flavobacteriales</taxon>
        <taxon>Flavobacteriaceae</taxon>
        <taxon>Aquimarina</taxon>
    </lineage>
</organism>
<dbReference type="Gene3D" id="1.20.1290.10">
    <property type="entry name" value="AhpD-like"/>
    <property type="match status" value="1"/>
</dbReference>
<gene>
    <name evidence="2" type="ORF">U6A24_04760</name>
</gene>
<dbReference type="PANTHER" id="PTHR35446">
    <property type="entry name" value="SI:CH211-175M2.5"/>
    <property type="match status" value="1"/>
</dbReference>
<evidence type="ECO:0000313" key="2">
    <source>
        <dbReference type="EMBL" id="MEB3344756.1"/>
    </source>
</evidence>
<evidence type="ECO:0000259" key="1">
    <source>
        <dbReference type="Pfam" id="PF02627"/>
    </source>
</evidence>
<dbReference type="EMBL" id="JAYKLX010000002">
    <property type="protein sequence ID" value="MEB3344756.1"/>
    <property type="molecule type" value="Genomic_DNA"/>
</dbReference>
<dbReference type="InterPro" id="IPR029032">
    <property type="entry name" value="AhpD-like"/>
</dbReference>
<evidence type="ECO:0000313" key="3">
    <source>
        <dbReference type="Proteomes" id="UP001327027"/>
    </source>
</evidence>
<dbReference type="InterPro" id="IPR004675">
    <property type="entry name" value="AhpD_core"/>
</dbReference>
<dbReference type="Proteomes" id="UP001327027">
    <property type="component" value="Unassembled WGS sequence"/>
</dbReference>
<comment type="caution">
    <text evidence="2">The sequence shown here is derived from an EMBL/GenBank/DDBJ whole genome shotgun (WGS) entry which is preliminary data.</text>
</comment>
<feature type="domain" description="Carboxymuconolactone decarboxylase-like" evidence="1">
    <location>
        <begin position="11"/>
        <end position="93"/>
    </location>
</feature>
<dbReference type="NCBIfam" id="TIGR00778">
    <property type="entry name" value="ahpD_dom"/>
    <property type="match status" value="1"/>
</dbReference>
<dbReference type="RefSeq" id="WP_324178794.1">
    <property type="nucleotide sequence ID" value="NZ_BAABAW010000003.1"/>
</dbReference>
<dbReference type="PANTHER" id="PTHR35446:SF2">
    <property type="entry name" value="CARBOXYMUCONOLACTONE DECARBOXYLASE-LIKE DOMAIN-CONTAINING PROTEIN"/>
    <property type="match status" value="1"/>
</dbReference>
<proteinExistence type="predicted"/>
<keyword evidence="3" id="KW-1185">Reference proteome</keyword>
<name>A0ABU5ZRQ1_9FLAO</name>
<dbReference type="Pfam" id="PF02627">
    <property type="entry name" value="CMD"/>
    <property type="match status" value="1"/>
</dbReference>
<dbReference type="InterPro" id="IPR003779">
    <property type="entry name" value="CMD-like"/>
</dbReference>